<dbReference type="PANTHER" id="PTHR12396">
    <property type="entry name" value="METHYL-CPG BINDING PROTEIN, MBD"/>
    <property type="match status" value="1"/>
</dbReference>
<dbReference type="Gene3D" id="3.30.890.10">
    <property type="entry name" value="Methyl-cpg-binding Protein 2, Chain A"/>
    <property type="match status" value="1"/>
</dbReference>
<gene>
    <name evidence="8" type="ORF">SLEP1_g19790</name>
</gene>
<evidence type="ECO:0000256" key="5">
    <source>
        <dbReference type="ARBA" id="ARBA00023242"/>
    </source>
</evidence>
<dbReference type="InterPro" id="IPR016177">
    <property type="entry name" value="DNA-bd_dom_sf"/>
</dbReference>
<evidence type="ECO:0000313" key="8">
    <source>
        <dbReference type="EMBL" id="GKV08111.1"/>
    </source>
</evidence>
<dbReference type="Proteomes" id="UP001054252">
    <property type="component" value="Unassembled WGS sequence"/>
</dbReference>
<sequence>MPSRRPQNSASPAENKSRRRAVVPVETWLPPDWVVEDRVRTSGATAGLVDKYYVDPSSGRRFRSKKEVLKFLETGTFPNANKKKGMENSVAGKDSPESSTGKKRVKKSGTEAKSLNFDFFNVPEKVDWVLTDSSTDCWTPFIGDEKVEESVTQEWAAAFTYVTAGNTGQVAL</sequence>
<evidence type="ECO:0000259" key="7">
    <source>
        <dbReference type="PROSITE" id="PS50982"/>
    </source>
</evidence>
<dbReference type="CDD" id="cd00122">
    <property type="entry name" value="MBD"/>
    <property type="match status" value="1"/>
</dbReference>
<dbReference type="GO" id="GO:0005634">
    <property type="term" value="C:nucleus"/>
    <property type="evidence" value="ECO:0007669"/>
    <property type="project" value="UniProtKB-SubCell"/>
</dbReference>
<name>A0AAV5JB43_9ROSI</name>
<accession>A0AAV5JB43</accession>
<dbReference type="Pfam" id="PF01429">
    <property type="entry name" value="MBD"/>
    <property type="match status" value="1"/>
</dbReference>
<feature type="region of interest" description="Disordered" evidence="6">
    <location>
        <begin position="1"/>
        <end position="22"/>
    </location>
</feature>
<evidence type="ECO:0000256" key="4">
    <source>
        <dbReference type="ARBA" id="ARBA00023163"/>
    </source>
</evidence>
<dbReference type="SUPFAM" id="SSF54171">
    <property type="entry name" value="DNA-binding domain"/>
    <property type="match status" value="1"/>
</dbReference>
<feature type="region of interest" description="Disordered" evidence="6">
    <location>
        <begin position="77"/>
        <end position="109"/>
    </location>
</feature>
<keyword evidence="4" id="KW-0804">Transcription</keyword>
<keyword evidence="2" id="KW-0805">Transcription regulation</keyword>
<organism evidence="8 9">
    <name type="scientific">Rubroshorea leprosula</name>
    <dbReference type="NCBI Taxonomy" id="152421"/>
    <lineage>
        <taxon>Eukaryota</taxon>
        <taxon>Viridiplantae</taxon>
        <taxon>Streptophyta</taxon>
        <taxon>Embryophyta</taxon>
        <taxon>Tracheophyta</taxon>
        <taxon>Spermatophyta</taxon>
        <taxon>Magnoliopsida</taxon>
        <taxon>eudicotyledons</taxon>
        <taxon>Gunneridae</taxon>
        <taxon>Pentapetalae</taxon>
        <taxon>rosids</taxon>
        <taxon>malvids</taxon>
        <taxon>Malvales</taxon>
        <taxon>Dipterocarpaceae</taxon>
        <taxon>Rubroshorea</taxon>
    </lineage>
</organism>
<dbReference type="EMBL" id="BPVZ01000028">
    <property type="protein sequence ID" value="GKV08111.1"/>
    <property type="molecule type" value="Genomic_DNA"/>
</dbReference>
<dbReference type="AlphaFoldDB" id="A0AAV5JB43"/>
<protein>
    <recommendedName>
        <fullName evidence="7">MBD domain-containing protein</fullName>
    </recommendedName>
</protein>
<dbReference type="GO" id="GO:0003677">
    <property type="term" value="F:DNA binding"/>
    <property type="evidence" value="ECO:0007669"/>
    <property type="project" value="UniProtKB-KW"/>
</dbReference>
<evidence type="ECO:0000256" key="6">
    <source>
        <dbReference type="SAM" id="MobiDB-lite"/>
    </source>
</evidence>
<dbReference type="InterPro" id="IPR001739">
    <property type="entry name" value="Methyl_CpG_DNA-bd"/>
</dbReference>
<proteinExistence type="predicted"/>
<keyword evidence="9" id="KW-1185">Reference proteome</keyword>
<evidence type="ECO:0000256" key="3">
    <source>
        <dbReference type="ARBA" id="ARBA00023125"/>
    </source>
</evidence>
<comment type="caution">
    <text evidence="8">The sequence shown here is derived from an EMBL/GenBank/DDBJ whole genome shotgun (WGS) entry which is preliminary data.</text>
</comment>
<comment type="subcellular location">
    <subcellularLocation>
        <location evidence="1">Nucleus</location>
    </subcellularLocation>
</comment>
<evidence type="ECO:0000256" key="2">
    <source>
        <dbReference type="ARBA" id="ARBA00023015"/>
    </source>
</evidence>
<reference evidence="8 9" key="1">
    <citation type="journal article" date="2021" name="Commun. Biol.">
        <title>The genome of Shorea leprosula (Dipterocarpaceae) highlights the ecological relevance of drought in aseasonal tropical rainforests.</title>
        <authorList>
            <person name="Ng K.K.S."/>
            <person name="Kobayashi M.J."/>
            <person name="Fawcett J.A."/>
            <person name="Hatakeyama M."/>
            <person name="Paape T."/>
            <person name="Ng C.H."/>
            <person name="Ang C.C."/>
            <person name="Tnah L.H."/>
            <person name="Lee C.T."/>
            <person name="Nishiyama T."/>
            <person name="Sese J."/>
            <person name="O'Brien M.J."/>
            <person name="Copetti D."/>
            <person name="Mohd Noor M.I."/>
            <person name="Ong R.C."/>
            <person name="Putra M."/>
            <person name="Sireger I.Z."/>
            <person name="Indrioko S."/>
            <person name="Kosugi Y."/>
            <person name="Izuno A."/>
            <person name="Isagi Y."/>
            <person name="Lee S.L."/>
            <person name="Shimizu K.K."/>
        </authorList>
    </citation>
    <scope>NUCLEOTIDE SEQUENCE [LARGE SCALE GENOMIC DNA]</scope>
    <source>
        <strain evidence="8">214</strain>
    </source>
</reference>
<keyword evidence="5" id="KW-0539">Nucleus</keyword>
<feature type="compositionally biased region" description="Polar residues" evidence="6">
    <location>
        <begin position="1"/>
        <end position="14"/>
    </location>
</feature>
<feature type="domain" description="MBD" evidence="7">
    <location>
        <begin position="19"/>
        <end position="93"/>
    </location>
</feature>
<evidence type="ECO:0000313" key="9">
    <source>
        <dbReference type="Proteomes" id="UP001054252"/>
    </source>
</evidence>
<dbReference type="PROSITE" id="PS50982">
    <property type="entry name" value="MBD"/>
    <property type="match status" value="1"/>
</dbReference>
<evidence type="ECO:0000256" key="1">
    <source>
        <dbReference type="ARBA" id="ARBA00004123"/>
    </source>
</evidence>
<keyword evidence="3" id="KW-0238">DNA-binding</keyword>
<dbReference type="PANTHER" id="PTHR12396:SF46">
    <property type="entry name" value="METHYL-CPG-BINDING DOMAIN-CONTAINING PROTEIN 6"/>
    <property type="match status" value="1"/>
</dbReference>